<evidence type="ECO:0000313" key="2">
    <source>
        <dbReference type="EMBL" id="KND01300.1"/>
    </source>
</evidence>
<evidence type="ECO:0000256" key="1">
    <source>
        <dbReference type="ARBA" id="ARBA00010098"/>
    </source>
</evidence>
<dbReference type="InterPro" id="IPR007991">
    <property type="entry name" value="RNA_pol_I_trans_ini_fac_RRN3"/>
</dbReference>
<dbReference type="STRING" id="645134.A0A0L0HK82"/>
<comment type="similarity">
    <text evidence="1">Belongs to the RRN3 family.</text>
</comment>
<dbReference type="PANTHER" id="PTHR12790:SF0">
    <property type="entry name" value="RNA POLYMERASE I-SPECIFIC TRANSCRIPTION INITIATION FACTOR RRN3-RELATED"/>
    <property type="match status" value="1"/>
</dbReference>
<dbReference type="PANTHER" id="PTHR12790">
    <property type="entry name" value="TRANSCRIPTION INITIATION FACTOR IA RRN3"/>
    <property type="match status" value="1"/>
</dbReference>
<dbReference type="InParanoid" id="A0A0L0HK82"/>
<accession>A0A0L0HK82</accession>
<name>A0A0L0HK82_SPIPD</name>
<protein>
    <submittedName>
        <fullName evidence="2">Uncharacterized protein</fullName>
    </submittedName>
</protein>
<dbReference type="VEuPathDB" id="FungiDB:SPPG_09087"/>
<evidence type="ECO:0000313" key="3">
    <source>
        <dbReference type="Proteomes" id="UP000053201"/>
    </source>
</evidence>
<dbReference type="GeneID" id="27692212"/>
<organism evidence="2 3">
    <name type="scientific">Spizellomyces punctatus (strain DAOM BR117)</name>
    <dbReference type="NCBI Taxonomy" id="645134"/>
    <lineage>
        <taxon>Eukaryota</taxon>
        <taxon>Fungi</taxon>
        <taxon>Fungi incertae sedis</taxon>
        <taxon>Chytridiomycota</taxon>
        <taxon>Chytridiomycota incertae sedis</taxon>
        <taxon>Chytridiomycetes</taxon>
        <taxon>Spizellomycetales</taxon>
        <taxon>Spizellomycetaceae</taxon>
        <taxon>Spizellomyces</taxon>
    </lineage>
</organism>
<reference evidence="2 3" key="1">
    <citation type="submission" date="2009-08" db="EMBL/GenBank/DDBJ databases">
        <title>The Genome Sequence of Spizellomyces punctatus strain DAOM BR117.</title>
        <authorList>
            <consortium name="The Broad Institute Genome Sequencing Platform"/>
            <person name="Russ C."/>
            <person name="Cuomo C."/>
            <person name="Shea T."/>
            <person name="Young S.K."/>
            <person name="Zeng Q."/>
            <person name="Koehrsen M."/>
            <person name="Haas B."/>
            <person name="Borodovsky M."/>
            <person name="Guigo R."/>
            <person name="Alvarado L."/>
            <person name="Berlin A."/>
            <person name="Bochicchio J."/>
            <person name="Borenstein D."/>
            <person name="Chapman S."/>
            <person name="Chen Z."/>
            <person name="Engels R."/>
            <person name="Freedman E."/>
            <person name="Gellesch M."/>
            <person name="Goldberg J."/>
            <person name="Griggs A."/>
            <person name="Gujja S."/>
            <person name="Heiman D."/>
            <person name="Hepburn T."/>
            <person name="Howarth C."/>
            <person name="Jen D."/>
            <person name="Larson L."/>
            <person name="Lewis B."/>
            <person name="Mehta T."/>
            <person name="Park D."/>
            <person name="Pearson M."/>
            <person name="Roberts A."/>
            <person name="Saif S."/>
            <person name="Shenoy N."/>
            <person name="Sisk P."/>
            <person name="Stolte C."/>
            <person name="Sykes S."/>
            <person name="Thomson T."/>
            <person name="Walk T."/>
            <person name="White J."/>
            <person name="Yandava C."/>
            <person name="Burger G."/>
            <person name="Gray M.W."/>
            <person name="Holland P.W.H."/>
            <person name="King N."/>
            <person name="Lang F.B.F."/>
            <person name="Roger A.J."/>
            <person name="Ruiz-Trillo I."/>
            <person name="Lander E."/>
            <person name="Nusbaum C."/>
        </authorList>
    </citation>
    <scope>NUCLEOTIDE SEQUENCE [LARGE SCALE GENOMIC DNA]</scope>
    <source>
        <strain evidence="2 3">DAOM BR117</strain>
    </source>
</reference>
<dbReference type="Pfam" id="PF05327">
    <property type="entry name" value="RRN3"/>
    <property type="match status" value="1"/>
</dbReference>
<sequence>MVSIDRPLVTASPTILRKAGAVKPQKSVRFDMPAPLSPMSVEAEVSSNQRTSTLNVQDVGIIVKQIGTALRNKLEGDSSLYLIIIDILSRRPPQSGCLPSSSLVYWLRAFSQIVSSLTPTFHDMVDAILSLDWVSCEDETVAVYGHLIQNLVSAHAVYVAPVTRMLVRNLREGGNSSIAPSLHFDRVHNMLRSVLALIPTGPSFMLSIITENFPHKREALDVHVYYLRNVLRIVEYAPVLRDQVLALIIDRIVQIDVEIQVELDDLDDDLWEEVQRTVFTTETDNPDSVWSKAQTGMATDANGDEDEDDLDFGSDDEEEISPIAVDFKQVVEKLDAMLRLVFQYIQDFAAQNPGDPLRGFV</sequence>
<keyword evidence="3" id="KW-1185">Reference proteome</keyword>
<dbReference type="EMBL" id="KQ257454">
    <property type="protein sequence ID" value="KND01300.1"/>
    <property type="molecule type" value="Genomic_DNA"/>
</dbReference>
<dbReference type="Proteomes" id="UP000053201">
    <property type="component" value="Unassembled WGS sequence"/>
</dbReference>
<dbReference type="GO" id="GO:0001042">
    <property type="term" value="F:RNA polymerase I core binding"/>
    <property type="evidence" value="ECO:0007669"/>
    <property type="project" value="TreeGrafter"/>
</dbReference>
<dbReference type="AlphaFoldDB" id="A0A0L0HK82"/>
<dbReference type="OrthoDB" id="26970at2759"/>
<dbReference type="GO" id="GO:0006361">
    <property type="term" value="P:transcription initiation at RNA polymerase I promoter"/>
    <property type="evidence" value="ECO:0007669"/>
    <property type="project" value="InterPro"/>
</dbReference>
<proteinExistence type="inferred from homology"/>
<dbReference type="RefSeq" id="XP_016609339.1">
    <property type="nucleotide sequence ID" value="XM_016757242.1"/>
</dbReference>
<dbReference type="GO" id="GO:0005634">
    <property type="term" value="C:nucleus"/>
    <property type="evidence" value="ECO:0007669"/>
    <property type="project" value="TreeGrafter"/>
</dbReference>
<dbReference type="GO" id="GO:0001181">
    <property type="term" value="F:RNA polymerase I general transcription initiation factor activity"/>
    <property type="evidence" value="ECO:0007669"/>
    <property type="project" value="InterPro"/>
</dbReference>
<gene>
    <name evidence="2" type="ORF">SPPG_09087</name>
</gene>
<dbReference type="eggNOG" id="KOG2434">
    <property type="taxonomic scope" value="Eukaryota"/>
</dbReference>